<dbReference type="FunFam" id="3.20.20.190:FF:000034">
    <property type="entry name" value="Glycerophosphodiester phosphodiesterase GDPD2"/>
    <property type="match status" value="1"/>
</dbReference>
<dbReference type="InterPro" id="IPR030395">
    <property type="entry name" value="GP_PDE_dom"/>
</dbReference>
<dbReference type="InterPro" id="IPR017946">
    <property type="entry name" value="PLC-like_Pdiesterase_TIM-brl"/>
</dbReference>
<dbReference type="AlphaFoldDB" id="A0A1J3JLJ8"/>
<dbReference type="CDD" id="cd08605">
    <property type="entry name" value="GDPD_GDE5_like_1_plant"/>
    <property type="match status" value="1"/>
</dbReference>
<sequence>MALRTVLVSDVPCLPDSVYGLSEGLDLSKPKSFRMPGFSVIGHRGNGMNVLQSSDRKTRGFKENSILSFNSAAKFPIDFIEFDVQVTKDDFPVIFHDDFIYSEENGIVNESRVTDLSLSEFLLYGPQRETEKTGKTLMRKSKEGKVLKWEVDLDDSLCTLQEAFERVEQSLGFNIELKFDDHTVYERESLVHVLRTVLQVVFDYGKDRPVIFSSFQPDAAQLIRELQSTYPVFFLTDAGNQIHNDERRNSLEEAINVCLEGKLQGIVSEVKGVFRNPSAISKIKESNLSLLTYGKLNNVGEAVYMQYVMGIEGVIVDFVEEITESVNLMMIRPSSSPSLSPLPSSPSKDDGAITRPEFSQKEIDFLLKLLSQLIQH</sequence>
<accession>A0A1J3JLJ8</accession>
<dbReference type="EMBL" id="GEVM01012576">
    <property type="protein sequence ID" value="JAU93362.1"/>
    <property type="molecule type" value="Transcribed_RNA"/>
</dbReference>
<dbReference type="Gene3D" id="3.20.20.190">
    <property type="entry name" value="Phosphatidylinositol (PI) phosphodiesterase"/>
    <property type="match status" value="1"/>
</dbReference>
<keyword evidence="3" id="KW-0319">Glycerol metabolism</keyword>
<feature type="domain" description="GP-PDE" evidence="7">
    <location>
        <begin position="38"/>
        <end position="326"/>
    </location>
</feature>
<comment type="catalytic activity">
    <reaction evidence="5">
        <text>a sn-glycero-3-phosphodiester + H2O = an alcohol + sn-glycerol 3-phosphate + H(+)</text>
        <dbReference type="Rhea" id="RHEA:12969"/>
        <dbReference type="ChEBI" id="CHEBI:15377"/>
        <dbReference type="ChEBI" id="CHEBI:15378"/>
        <dbReference type="ChEBI" id="CHEBI:30879"/>
        <dbReference type="ChEBI" id="CHEBI:57597"/>
        <dbReference type="ChEBI" id="CHEBI:83408"/>
        <dbReference type="EC" id="3.1.4.46"/>
    </reaction>
</comment>
<evidence type="ECO:0000313" key="8">
    <source>
        <dbReference type="EMBL" id="JAU93362.1"/>
    </source>
</evidence>
<organism evidence="8">
    <name type="scientific">Noccaea caerulescens</name>
    <name type="common">Alpine penny-cress</name>
    <name type="synonym">Thlaspi caerulescens</name>
    <dbReference type="NCBI Taxonomy" id="107243"/>
    <lineage>
        <taxon>Eukaryota</taxon>
        <taxon>Viridiplantae</taxon>
        <taxon>Streptophyta</taxon>
        <taxon>Embryophyta</taxon>
        <taxon>Tracheophyta</taxon>
        <taxon>Spermatophyta</taxon>
        <taxon>Magnoliopsida</taxon>
        <taxon>eudicotyledons</taxon>
        <taxon>Gunneridae</taxon>
        <taxon>Pentapetalae</taxon>
        <taxon>rosids</taxon>
        <taxon>malvids</taxon>
        <taxon>Brassicales</taxon>
        <taxon>Brassicaceae</taxon>
        <taxon>Coluteocarpeae</taxon>
        <taxon>Noccaea</taxon>
    </lineage>
</organism>
<proteinExistence type="inferred from homology"/>
<feature type="region of interest" description="Disordered" evidence="6">
    <location>
        <begin position="334"/>
        <end position="353"/>
    </location>
</feature>
<dbReference type="Pfam" id="PF03009">
    <property type="entry name" value="GDPD"/>
    <property type="match status" value="1"/>
</dbReference>
<name>A0A1J3JLJ8_NOCCA</name>
<protein>
    <recommendedName>
        <fullName evidence="2">glycerophosphodiester phosphodiesterase</fullName>
        <ecNumber evidence="2">3.1.4.46</ecNumber>
    </recommendedName>
</protein>
<dbReference type="SUPFAM" id="SSF51695">
    <property type="entry name" value="PLC-like phosphodiesterases"/>
    <property type="match status" value="1"/>
</dbReference>
<evidence type="ECO:0000256" key="2">
    <source>
        <dbReference type="ARBA" id="ARBA00012247"/>
    </source>
</evidence>
<dbReference type="GO" id="GO:0008889">
    <property type="term" value="F:glycerophosphodiester phosphodiesterase activity"/>
    <property type="evidence" value="ECO:0007669"/>
    <property type="project" value="UniProtKB-EC"/>
</dbReference>
<comment type="similarity">
    <text evidence="1">Belongs to the glycerophosphoryl diester phosphodiesterase family.</text>
</comment>
<dbReference type="EC" id="3.1.4.46" evidence="2"/>
<dbReference type="PANTHER" id="PTHR22958">
    <property type="entry name" value="GLYCEROPHOSPHORYL DIESTER PHOSPHODIESTERASE"/>
    <property type="match status" value="1"/>
</dbReference>
<keyword evidence="4" id="KW-0378">Hydrolase</keyword>
<evidence type="ECO:0000256" key="5">
    <source>
        <dbReference type="ARBA" id="ARBA00047512"/>
    </source>
</evidence>
<dbReference type="InterPro" id="IPR051578">
    <property type="entry name" value="GDPD"/>
</dbReference>
<evidence type="ECO:0000256" key="1">
    <source>
        <dbReference type="ARBA" id="ARBA00007277"/>
    </source>
</evidence>
<dbReference type="GO" id="GO:0046475">
    <property type="term" value="P:glycerophospholipid catabolic process"/>
    <property type="evidence" value="ECO:0007669"/>
    <property type="project" value="TreeGrafter"/>
</dbReference>
<evidence type="ECO:0000256" key="6">
    <source>
        <dbReference type="SAM" id="MobiDB-lite"/>
    </source>
</evidence>
<gene>
    <name evidence="8" type="ORF">MP_TR1767_c0_g1_i1_g.4630</name>
</gene>
<evidence type="ECO:0000256" key="4">
    <source>
        <dbReference type="ARBA" id="ARBA00022801"/>
    </source>
</evidence>
<dbReference type="PROSITE" id="PS51704">
    <property type="entry name" value="GP_PDE"/>
    <property type="match status" value="1"/>
</dbReference>
<dbReference type="PANTHER" id="PTHR22958:SF29">
    <property type="entry name" value="GLYCEROPHOSPHODIESTER PHOSPHODIESTERASE GDPD2"/>
    <property type="match status" value="1"/>
</dbReference>
<dbReference type="GO" id="GO:0006071">
    <property type="term" value="P:glycerol metabolic process"/>
    <property type="evidence" value="ECO:0007669"/>
    <property type="project" value="UniProtKB-KW"/>
</dbReference>
<evidence type="ECO:0000256" key="3">
    <source>
        <dbReference type="ARBA" id="ARBA00022798"/>
    </source>
</evidence>
<feature type="compositionally biased region" description="Low complexity" evidence="6">
    <location>
        <begin position="334"/>
        <end position="346"/>
    </location>
</feature>
<reference evidence="8" key="1">
    <citation type="submission" date="2016-07" db="EMBL/GenBank/DDBJ databases">
        <title>De novo transcriptome assembly of four accessions of the metal hyperaccumulator plant Noccaea caerulescens.</title>
        <authorList>
            <person name="Blande D."/>
            <person name="Halimaa P."/>
            <person name="Tervahauta A.I."/>
            <person name="Aarts M.G."/>
            <person name="Karenlampi S.O."/>
        </authorList>
    </citation>
    <scope>NUCLEOTIDE SEQUENCE</scope>
</reference>
<evidence type="ECO:0000259" key="7">
    <source>
        <dbReference type="PROSITE" id="PS51704"/>
    </source>
</evidence>